<comment type="cofactor">
    <cofactor evidence="8 9">
        <name>Zn(2+)</name>
        <dbReference type="ChEBI" id="CHEBI:29105"/>
    </cofactor>
    <text evidence="8 9">Binds 1 zinc ion per subunit.</text>
</comment>
<protein>
    <recommendedName>
        <fullName evidence="9">Metalloendopeptidase</fullName>
        <ecNumber evidence="9">3.4.24.-</ecNumber>
    </recommendedName>
</protein>
<dbReference type="SUPFAM" id="SSF55486">
    <property type="entry name" value="Metalloproteases ('zincins'), catalytic domain"/>
    <property type="match status" value="1"/>
</dbReference>
<dbReference type="Gene3D" id="3.40.390.10">
    <property type="entry name" value="Collagenase (Catalytic Domain)"/>
    <property type="match status" value="1"/>
</dbReference>
<evidence type="ECO:0000313" key="13">
    <source>
        <dbReference type="WBParaSite" id="TMUE_3000014162.1"/>
    </source>
</evidence>
<dbReference type="GO" id="GO:0008270">
    <property type="term" value="F:zinc ion binding"/>
    <property type="evidence" value="ECO:0007669"/>
    <property type="project" value="UniProtKB-UniRule"/>
</dbReference>
<keyword evidence="12" id="KW-1185">Reference proteome</keyword>
<keyword evidence="3 8" id="KW-0378">Hydrolase</keyword>
<keyword evidence="4 8" id="KW-0482">Metalloprotease</keyword>
<keyword evidence="8 9" id="KW-0862">Zinc</keyword>
<accession>A0A5S6R4P4</accession>
<evidence type="ECO:0000256" key="1">
    <source>
        <dbReference type="ARBA" id="ARBA00002657"/>
    </source>
</evidence>
<evidence type="ECO:0000256" key="2">
    <source>
        <dbReference type="ARBA" id="ARBA00022670"/>
    </source>
</evidence>
<feature type="domain" description="Peptidase M12A" evidence="11">
    <location>
        <begin position="16"/>
        <end position="213"/>
    </location>
</feature>
<dbReference type="InterPro" id="IPR003582">
    <property type="entry name" value="ShKT_dom"/>
</dbReference>
<comment type="function">
    <text evidence="1">Metalloprotease.</text>
</comment>
<evidence type="ECO:0000313" key="12">
    <source>
        <dbReference type="Proteomes" id="UP000046395"/>
    </source>
</evidence>
<dbReference type="Pfam" id="PF01549">
    <property type="entry name" value="ShK"/>
    <property type="match status" value="1"/>
</dbReference>
<evidence type="ECO:0000256" key="8">
    <source>
        <dbReference type="PROSITE-ProRule" id="PRU01211"/>
    </source>
</evidence>
<evidence type="ECO:0000256" key="4">
    <source>
        <dbReference type="ARBA" id="ARBA00023049"/>
    </source>
</evidence>
<dbReference type="Gene3D" id="1.10.10.1940">
    <property type="match status" value="1"/>
</dbReference>
<keyword evidence="5" id="KW-0865">Zymogen</keyword>
<dbReference type="EC" id="3.4.24.-" evidence="9"/>
<keyword evidence="6" id="KW-1015">Disulfide bond</keyword>
<proteinExistence type="predicted"/>
<dbReference type="Proteomes" id="UP000046395">
    <property type="component" value="Unassembled WGS sequence"/>
</dbReference>
<dbReference type="PROSITE" id="PS51670">
    <property type="entry name" value="SHKT"/>
    <property type="match status" value="1"/>
</dbReference>
<dbReference type="CDD" id="cd04280">
    <property type="entry name" value="ZnMc_astacin_like"/>
    <property type="match status" value="1"/>
</dbReference>
<dbReference type="PANTHER" id="PTHR10127:SF850">
    <property type="entry name" value="METALLOENDOPEPTIDASE"/>
    <property type="match status" value="1"/>
</dbReference>
<dbReference type="STRING" id="70415.A0A5S6R4P4"/>
<keyword evidence="2 8" id="KW-0645">Protease</keyword>
<dbReference type="PANTHER" id="PTHR10127">
    <property type="entry name" value="DISCOIDIN, CUB, EGF, LAMININ , AND ZINC METALLOPROTEASE DOMAIN CONTAINING"/>
    <property type="match status" value="1"/>
</dbReference>
<dbReference type="WBParaSite" id="TMUE_3000014162.1">
    <property type="protein sequence ID" value="TMUE_3000014162.1"/>
    <property type="gene ID" value="WBGene00289530"/>
</dbReference>
<name>A0A5S6R4P4_TRIMR</name>
<dbReference type="PROSITE" id="PS51864">
    <property type="entry name" value="ASTACIN"/>
    <property type="match status" value="1"/>
</dbReference>
<dbReference type="InterPro" id="IPR001506">
    <property type="entry name" value="Peptidase_M12A"/>
</dbReference>
<dbReference type="InterPro" id="IPR024079">
    <property type="entry name" value="MetalloPept_cat_dom_sf"/>
</dbReference>
<evidence type="ECO:0000256" key="3">
    <source>
        <dbReference type="ARBA" id="ARBA00022801"/>
    </source>
</evidence>
<evidence type="ECO:0000256" key="5">
    <source>
        <dbReference type="ARBA" id="ARBA00023145"/>
    </source>
</evidence>
<dbReference type="InterPro" id="IPR006026">
    <property type="entry name" value="Peptidase_Metallo"/>
</dbReference>
<evidence type="ECO:0000256" key="6">
    <source>
        <dbReference type="ARBA" id="ARBA00023157"/>
    </source>
</evidence>
<reference evidence="13" key="1">
    <citation type="submission" date="2019-12" db="UniProtKB">
        <authorList>
            <consortium name="WormBaseParasite"/>
        </authorList>
    </citation>
    <scope>IDENTIFICATION</scope>
</reference>
<evidence type="ECO:0000259" key="11">
    <source>
        <dbReference type="PROSITE" id="PS51864"/>
    </source>
</evidence>
<dbReference type="InterPro" id="IPR034035">
    <property type="entry name" value="Astacin-like_dom"/>
</dbReference>
<feature type="active site" evidence="8">
    <location>
        <position position="111"/>
    </location>
</feature>
<evidence type="ECO:0000259" key="10">
    <source>
        <dbReference type="PROSITE" id="PS51670"/>
    </source>
</evidence>
<sequence>MCWHTSLNDEISLKKVAIEDLWMWPNQTVPYKCTFYDKDFISVMNTAMRAIEAKTCIRFVPCGNRASNECLVIHSTDDSICQSTVGRQYPKQSFMLLNLRECKLPGLLQHELLHTIGFQHEHSRPDRDTFVVVKWDNVKEYAVTNFEKFSWSSFPVNTPYDYGSIMHYSEYSFAKARGKRTVLTFKAAARVIGQREKMSRWDIYKVNKLYQCPEQGNVCKDILAKTSCIKQGLLKLECKNIKWARENCMKTCNLCWPYTKSGNACKDSSPICPFWAKKGLCDENKWTGLRSKHLVAKWCAKSCNSCANY</sequence>
<feature type="domain" description="ShKT" evidence="10">
    <location>
        <begin position="265"/>
        <end position="306"/>
    </location>
</feature>
<feature type="binding site" evidence="8">
    <location>
        <position position="114"/>
    </location>
    <ligand>
        <name>Zn(2+)</name>
        <dbReference type="ChEBI" id="CHEBI:29105"/>
        <note>catalytic</note>
    </ligand>
</feature>
<feature type="binding site" evidence="8">
    <location>
        <position position="110"/>
    </location>
    <ligand>
        <name>Zn(2+)</name>
        <dbReference type="ChEBI" id="CHEBI:29105"/>
        <note>catalytic</note>
    </ligand>
</feature>
<organism evidence="12 13">
    <name type="scientific">Trichuris muris</name>
    <name type="common">Mouse whipworm</name>
    <dbReference type="NCBI Taxonomy" id="70415"/>
    <lineage>
        <taxon>Eukaryota</taxon>
        <taxon>Metazoa</taxon>
        <taxon>Ecdysozoa</taxon>
        <taxon>Nematoda</taxon>
        <taxon>Enoplea</taxon>
        <taxon>Dorylaimia</taxon>
        <taxon>Trichinellida</taxon>
        <taxon>Trichuridae</taxon>
        <taxon>Trichuris</taxon>
    </lineage>
</organism>
<feature type="binding site" evidence="8">
    <location>
        <position position="120"/>
    </location>
    <ligand>
        <name>Zn(2+)</name>
        <dbReference type="ChEBI" id="CHEBI:29105"/>
        <note>catalytic</note>
    </ligand>
</feature>
<dbReference type="PRINTS" id="PR00480">
    <property type="entry name" value="ASTACIN"/>
</dbReference>
<dbReference type="GO" id="GO:0004222">
    <property type="term" value="F:metalloendopeptidase activity"/>
    <property type="evidence" value="ECO:0007669"/>
    <property type="project" value="UniProtKB-UniRule"/>
</dbReference>
<dbReference type="Pfam" id="PF01400">
    <property type="entry name" value="Astacin"/>
    <property type="match status" value="1"/>
</dbReference>
<evidence type="ECO:0000256" key="9">
    <source>
        <dbReference type="RuleBase" id="RU361183"/>
    </source>
</evidence>
<dbReference type="GO" id="GO:0006508">
    <property type="term" value="P:proteolysis"/>
    <property type="evidence" value="ECO:0007669"/>
    <property type="project" value="UniProtKB-KW"/>
</dbReference>
<dbReference type="AlphaFoldDB" id="A0A5S6R4P4"/>
<comment type="caution">
    <text evidence="7">Lacks conserved residue(s) required for the propagation of feature annotation.</text>
</comment>
<evidence type="ECO:0000256" key="7">
    <source>
        <dbReference type="PROSITE-ProRule" id="PRU01005"/>
    </source>
</evidence>
<keyword evidence="8 9" id="KW-0479">Metal-binding</keyword>
<dbReference type="SMART" id="SM00235">
    <property type="entry name" value="ZnMc"/>
    <property type="match status" value="1"/>
</dbReference>
<dbReference type="SMART" id="SM00254">
    <property type="entry name" value="ShKT"/>
    <property type="match status" value="2"/>
</dbReference>